<feature type="compositionally biased region" description="Low complexity" evidence="2">
    <location>
        <begin position="45"/>
        <end position="56"/>
    </location>
</feature>
<feature type="non-terminal residue" evidence="4">
    <location>
        <position position="1"/>
    </location>
</feature>
<feature type="binding site" evidence="1">
    <location>
        <position position="223"/>
    </location>
    <ligand>
        <name>substrate</name>
    </ligand>
</feature>
<reference evidence="4" key="1">
    <citation type="submission" date="2021-01" db="EMBL/GenBank/DDBJ databases">
        <authorList>
            <person name="Kaushik A."/>
        </authorList>
    </citation>
    <scope>NUCLEOTIDE SEQUENCE</scope>
    <source>
        <strain evidence="3">AG4-R118</strain>
        <strain evidence="4">AG4-RS23</strain>
    </source>
</reference>
<protein>
    <recommendedName>
        <fullName evidence="6">F-box domain-containing protein</fullName>
    </recommendedName>
</protein>
<keyword evidence="1" id="KW-0479">Metal-binding</keyword>
<dbReference type="GO" id="GO:0046872">
    <property type="term" value="F:metal ion binding"/>
    <property type="evidence" value="ECO:0007669"/>
    <property type="project" value="UniProtKB-KW"/>
</dbReference>
<dbReference type="SUPFAM" id="SSF89562">
    <property type="entry name" value="RraA-like"/>
    <property type="match status" value="1"/>
</dbReference>
<feature type="compositionally biased region" description="Low complexity" evidence="2">
    <location>
        <begin position="22"/>
        <end position="34"/>
    </location>
</feature>
<feature type="binding site" evidence="1">
    <location>
        <position position="224"/>
    </location>
    <ligand>
        <name>Mg(2+)</name>
        <dbReference type="ChEBI" id="CHEBI:18420"/>
    </ligand>
</feature>
<evidence type="ECO:0000256" key="1">
    <source>
        <dbReference type="PIRSR" id="PIRSR605493-1"/>
    </source>
</evidence>
<dbReference type="EMBL" id="CAJMWY010003037">
    <property type="protein sequence ID" value="CAE6498091.1"/>
    <property type="molecule type" value="Genomic_DNA"/>
</dbReference>
<feature type="compositionally biased region" description="Low complexity" evidence="2">
    <location>
        <begin position="64"/>
        <end position="73"/>
    </location>
</feature>
<gene>
    <name evidence="4" type="ORF">RDB_LOCUS119209</name>
    <name evidence="3" type="ORF">RDB_LOCUS140141</name>
</gene>
<accession>A0A8H3HAH1</accession>
<dbReference type="Proteomes" id="UP000663888">
    <property type="component" value="Unassembled WGS sequence"/>
</dbReference>
<dbReference type="GO" id="GO:0047443">
    <property type="term" value="F:4-hydroxy-4-methyl-2-oxoglutarate aldolase activity"/>
    <property type="evidence" value="ECO:0007669"/>
    <property type="project" value="TreeGrafter"/>
</dbReference>
<dbReference type="Gene3D" id="3.50.30.40">
    <property type="entry name" value="Ribonuclease E inhibitor RraA/RraA-like"/>
    <property type="match status" value="1"/>
</dbReference>
<evidence type="ECO:0000313" key="3">
    <source>
        <dbReference type="EMBL" id="CAE6491208.1"/>
    </source>
</evidence>
<dbReference type="PANTHER" id="PTHR33254:SF4">
    <property type="entry name" value="4-HYDROXY-4-METHYL-2-OXOGLUTARATE ALDOLASE 3-RELATED"/>
    <property type="match status" value="1"/>
</dbReference>
<sequence>MSDPSSFDIHVWNASRPEQATRTRPNTRGPNTFRVSRQDPDPNPSSSSQFMTTTWSPPAPTTPPASSSRVSSLSRSYSDLNSYATTEAAPPSSQVMLLRELEHFSSSEITNALVSLGLSHRAVDAPVQRGGHLPDIHMLSPWPNDRSGQYMRVCGYAYTVKMLPAANGYPSNIAPQVIEAAPMGSIVIVSVPPNMDAAVWDNFMTAHAKNRGVRGAIIGGRTRDLVHHRAAGFPVFAQGHQESSFGQSAYAHPSEANGPIVIYPRTDLDDCFENGFSAVKIHPGDVVVADRDGVACIPPELARRKRVLPTSTRLTTKILTYIPMLTTRFPTGRTLGGLGNPHLGVDRLPPEVLSEIFIICDYLCDTSRNNPKPFACQTVMPSVSCYWRKTALETVALWTRITLSDHAPWRFSELCLERAGPTVLLDINIDITMPFWPEMGDCSPTKWAQIMEKAFAFVIQHGGTTSRWRTFSITTDVFLAHLAAVKFLGKSSFPSLTSLDMTLADDPDEDGIPDALLSMPKPLFCEPPPRLCHAKLQGVPTPYLFGHSTHPQFTALTQLQLRLEGFCPRLRDFNKMLAANLQLESLVLDSETAGGPAQVDDERYPVVHLSSLHSLSFVEVTSPLWTRHTISMLDIPKVTTFGLTLNPLAHEIDHEGDAVRELVDYMIGVDNNQANPAPRFPSLVNLTYSSGLEDISRLREVLPVYPRLKSLTLPPCESLAPLLQNPWLVPDLGLLRIGTSDISGLKEVVSSRCKAGLPFHTVLVEWLTLAEFKRSGLDQLREFVELVLVDEETYATK</sequence>
<evidence type="ECO:0000313" key="4">
    <source>
        <dbReference type="EMBL" id="CAE6498091.1"/>
    </source>
</evidence>
<evidence type="ECO:0008006" key="6">
    <source>
        <dbReference type="Google" id="ProtNLM"/>
    </source>
</evidence>
<dbReference type="PANTHER" id="PTHR33254">
    <property type="entry name" value="4-HYDROXY-4-METHYL-2-OXOGLUTARATE ALDOLASE 3-RELATED"/>
    <property type="match status" value="1"/>
</dbReference>
<keyword evidence="1" id="KW-0460">Magnesium</keyword>
<organism evidence="4 5">
    <name type="scientific">Rhizoctonia solani</name>
    <dbReference type="NCBI Taxonomy" id="456999"/>
    <lineage>
        <taxon>Eukaryota</taxon>
        <taxon>Fungi</taxon>
        <taxon>Dikarya</taxon>
        <taxon>Basidiomycota</taxon>
        <taxon>Agaricomycotina</taxon>
        <taxon>Agaricomycetes</taxon>
        <taxon>Cantharellales</taxon>
        <taxon>Ceratobasidiaceae</taxon>
        <taxon>Rhizoctonia</taxon>
    </lineage>
</organism>
<dbReference type="EMBL" id="CAJMWX010001484">
    <property type="protein sequence ID" value="CAE6491208.1"/>
    <property type="molecule type" value="Genomic_DNA"/>
</dbReference>
<dbReference type="InterPro" id="IPR005493">
    <property type="entry name" value="RraA/RraA-like"/>
</dbReference>
<dbReference type="InterPro" id="IPR036704">
    <property type="entry name" value="RraA/RraA-like_sf"/>
</dbReference>
<dbReference type="CDD" id="cd16841">
    <property type="entry name" value="RraA_family"/>
    <property type="match status" value="1"/>
</dbReference>
<dbReference type="AlphaFoldDB" id="A0A8H3HAH1"/>
<comment type="caution">
    <text evidence="4">The sequence shown here is derived from an EMBL/GenBank/DDBJ whole genome shotgun (WGS) entry which is preliminary data.</text>
</comment>
<evidence type="ECO:0000256" key="2">
    <source>
        <dbReference type="SAM" id="MobiDB-lite"/>
    </source>
</evidence>
<name>A0A8H3HAH1_9AGAM</name>
<dbReference type="Proteomes" id="UP000663861">
    <property type="component" value="Unassembled WGS sequence"/>
</dbReference>
<feature type="region of interest" description="Disordered" evidence="2">
    <location>
        <begin position="1"/>
        <end position="73"/>
    </location>
</feature>
<dbReference type="Pfam" id="PF03737">
    <property type="entry name" value="RraA-like"/>
    <property type="match status" value="1"/>
</dbReference>
<comment type="cofactor">
    <cofactor evidence="1">
        <name>Mg(2+)</name>
        <dbReference type="ChEBI" id="CHEBI:18420"/>
    </cofactor>
</comment>
<dbReference type="GO" id="GO:0008948">
    <property type="term" value="F:oxaloacetate decarboxylase activity"/>
    <property type="evidence" value="ECO:0007669"/>
    <property type="project" value="TreeGrafter"/>
</dbReference>
<proteinExistence type="predicted"/>
<evidence type="ECO:0000313" key="5">
    <source>
        <dbReference type="Proteomes" id="UP000663861"/>
    </source>
</evidence>